<dbReference type="InParanoid" id="A0A7M7HLP3"/>
<feature type="transmembrane region" description="Helical" evidence="2">
    <location>
        <begin position="129"/>
        <end position="161"/>
    </location>
</feature>
<reference evidence="4" key="1">
    <citation type="submission" date="2015-02" db="EMBL/GenBank/DDBJ databases">
        <title>Genome sequencing for Strongylocentrotus purpuratus.</title>
        <authorList>
            <person name="Murali S."/>
            <person name="Liu Y."/>
            <person name="Vee V."/>
            <person name="English A."/>
            <person name="Wang M."/>
            <person name="Skinner E."/>
            <person name="Han Y."/>
            <person name="Muzny D.M."/>
            <person name="Worley K.C."/>
            <person name="Gibbs R.A."/>
        </authorList>
    </citation>
    <scope>NUCLEOTIDE SEQUENCE</scope>
</reference>
<proteinExistence type="predicted"/>
<dbReference type="GeneID" id="105441671"/>
<reference evidence="3" key="2">
    <citation type="submission" date="2021-01" db="UniProtKB">
        <authorList>
            <consortium name="EnsemblMetazoa"/>
        </authorList>
    </citation>
    <scope>IDENTIFICATION</scope>
</reference>
<evidence type="ECO:0000313" key="4">
    <source>
        <dbReference type="Proteomes" id="UP000007110"/>
    </source>
</evidence>
<protein>
    <submittedName>
        <fullName evidence="3">Uncharacterized protein</fullName>
    </submittedName>
</protein>
<feature type="region of interest" description="Disordered" evidence="1">
    <location>
        <begin position="77"/>
        <end position="106"/>
    </location>
</feature>
<name>A0A7M7HLP3_STRPU</name>
<dbReference type="KEGG" id="spu:105441671"/>
<sequence length="215" mass="23674">MIPIMIEAGIDKESVQVDKPNEAGDGCRGFCDYLDGYFCLDFFGICEPCSQADCESRDKSFCPPKCEDYLKRQQPTYTSPTRTASKSTTPDFPQGSLSSTASFQHSSSSDSLTMLTDELTQPHLRFTNIFVPVIATGAILILILLCTCMICVYPRAMFFLLSTMRMRQTRRDASPAVTAKMKVRSTFTPASPNPCTSVAMPCLPPDLINSLSTNV</sequence>
<evidence type="ECO:0000256" key="1">
    <source>
        <dbReference type="SAM" id="MobiDB-lite"/>
    </source>
</evidence>
<evidence type="ECO:0000313" key="3">
    <source>
        <dbReference type="EnsemblMetazoa" id="XP_011671333"/>
    </source>
</evidence>
<keyword evidence="2" id="KW-0812">Transmembrane</keyword>
<feature type="compositionally biased region" description="Polar residues" evidence="1">
    <location>
        <begin position="77"/>
        <end position="91"/>
    </location>
</feature>
<keyword evidence="4" id="KW-1185">Reference proteome</keyword>
<keyword evidence="2" id="KW-0472">Membrane</keyword>
<dbReference type="Proteomes" id="UP000007110">
    <property type="component" value="Unassembled WGS sequence"/>
</dbReference>
<dbReference type="RefSeq" id="XP_011671333.1">
    <property type="nucleotide sequence ID" value="XM_011673031.1"/>
</dbReference>
<dbReference type="AlphaFoldDB" id="A0A7M7HLP3"/>
<dbReference type="EnsemblMetazoa" id="XM_011673031">
    <property type="protein sequence ID" value="XP_011671333"/>
    <property type="gene ID" value="LOC105441671"/>
</dbReference>
<organism evidence="3 4">
    <name type="scientific">Strongylocentrotus purpuratus</name>
    <name type="common">Purple sea urchin</name>
    <dbReference type="NCBI Taxonomy" id="7668"/>
    <lineage>
        <taxon>Eukaryota</taxon>
        <taxon>Metazoa</taxon>
        <taxon>Echinodermata</taxon>
        <taxon>Eleutherozoa</taxon>
        <taxon>Echinozoa</taxon>
        <taxon>Echinoidea</taxon>
        <taxon>Euechinoidea</taxon>
        <taxon>Echinacea</taxon>
        <taxon>Camarodonta</taxon>
        <taxon>Echinidea</taxon>
        <taxon>Strongylocentrotidae</taxon>
        <taxon>Strongylocentrotus</taxon>
    </lineage>
</organism>
<evidence type="ECO:0000256" key="2">
    <source>
        <dbReference type="SAM" id="Phobius"/>
    </source>
</evidence>
<keyword evidence="2" id="KW-1133">Transmembrane helix</keyword>
<accession>A0A7M7HLP3</accession>
<feature type="compositionally biased region" description="Low complexity" evidence="1">
    <location>
        <begin position="96"/>
        <end position="106"/>
    </location>
</feature>